<dbReference type="STRING" id="1081105.A0A167I2X8"/>
<reference evidence="2 3" key="1">
    <citation type="journal article" date="2016" name="Genome Biol. Evol.">
        <title>Divergent and convergent evolution of fungal pathogenicity.</title>
        <authorList>
            <person name="Shang Y."/>
            <person name="Xiao G."/>
            <person name="Zheng P."/>
            <person name="Cen K."/>
            <person name="Zhan S."/>
            <person name="Wang C."/>
        </authorList>
    </citation>
    <scope>NUCLEOTIDE SEQUENCE [LARGE SCALE GENOMIC DNA]</scope>
    <source>
        <strain evidence="2 3">RCEF 4871</strain>
    </source>
</reference>
<sequence>MLSSKIIVLFSFLSSQAVAFPTTEERNVIPGYTVADLKWEVEVFPGQPTNLTGTFDEVRRQATQLNPRWDEVNAQSGEETSGRLDKRSPIWTNVVCGPGPNKFEWADASIVREKLIPKVRSWGKTLPSLPARTCGAMACYDGNYLMLCNDNSWELRLQGYIDVADGAQKVLDACQYTGAVVGQQFAQGSWNVIVTSSHWGQACRG</sequence>
<dbReference type="OrthoDB" id="3552888at2759"/>
<dbReference type="EMBL" id="AZHC01000004">
    <property type="protein sequence ID" value="OAA48619.1"/>
    <property type="molecule type" value="Genomic_DNA"/>
</dbReference>
<keyword evidence="1" id="KW-0732">Signal</keyword>
<dbReference type="PANTHER" id="PTHR35605">
    <property type="entry name" value="ECP2 EFFECTOR PROTEIN DOMAIN-CONTAINING PROTEIN-RELATED"/>
    <property type="match status" value="1"/>
</dbReference>
<dbReference type="AlphaFoldDB" id="A0A167I2X8"/>
<evidence type="ECO:0000313" key="2">
    <source>
        <dbReference type="EMBL" id="OAA48619.1"/>
    </source>
</evidence>
<dbReference type="PANTHER" id="PTHR35605:SF1">
    <property type="entry name" value="ECP2 EFFECTOR PROTEIN DOMAIN-CONTAINING PROTEIN-RELATED"/>
    <property type="match status" value="1"/>
</dbReference>
<proteinExistence type="predicted"/>
<evidence type="ECO:0000313" key="3">
    <source>
        <dbReference type="Proteomes" id="UP000243498"/>
    </source>
</evidence>
<keyword evidence="3" id="KW-1185">Reference proteome</keyword>
<dbReference type="Proteomes" id="UP000243498">
    <property type="component" value="Unassembled WGS sequence"/>
</dbReference>
<protein>
    <recommendedName>
        <fullName evidence="4">Ecp2 effector protein domain-containing protein</fullName>
    </recommendedName>
</protein>
<accession>A0A167I2X8</accession>
<gene>
    <name evidence="2" type="ORF">NOR_01869</name>
</gene>
<feature type="chain" id="PRO_5007887936" description="Ecp2 effector protein domain-containing protein" evidence="1">
    <location>
        <begin position="20"/>
        <end position="205"/>
    </location>
</feature>
<evidence type="ECO:0008006" key="4">
    <source>
        <dbReference type="Google" id="ProtNLM"/>
    </source>
</evidence>
<organism evidence="2 3">
    <name type="scientific">Metarhizium rileyi (strain RCEF 4871)</name>
    <name type="common">Nomuraea rileyi</name>
    <dbReference type="NCBI Taxonomy" id="1649241"/>
    <lineage>
        <taxon>Eukaryota</taxon>
        <taxon>Fungi</taxon>
        <taxon>Dikarya</taxon>
        <taxon>Ascomycota</taxon>
        <taxon>Pezizomycotina</taxon>
        <taxon>Sordariomycetes</taxon>
        <taxon>Hypocreomycetidae</taxon>
        <taxon>Hypocreales</taxon>
        <taxon>Clavicipitaceae</taxon>
        <taxon>Metarhizium</taxon>
    </lineage>
</organism>
<name>A0A167I2X8_METRR</name>
<evidence type="ECO:0000256" key="1">
    <source>
        <dbReference type="SAM" id="SignalP"/>
    </source>
</evidence>
<feature type="signal peptide" evidence="1">
    <location>
        <begin position="1"/>
        <end position="19"/>
    </location>
</feature>
<comment type="caution">
    <text evidence="2">The sequence shown here is derived from an EMBL/GenBank/DDBJ whole genome shotgun (WGS) entry which is preliminary data.</text>
</comment>